<protein>
    <submittedName>
        <fullName evidence="4">TetR family transcriptional regulator</fullName>
    </submittedName>
</protein>
<dbReference type="Gene3D" id="1.10.357.10">
    <property type="entry name" value="Tetracycline Repressor, domain 2"/>
    <property type="match status" value="1"/>
</dbReference>
<dbReference type="InterPro" id="IPR001647">
    <property type="entry name" value="HTH_TetR"/>
</dbReference>
<organism evidence="4 5">
    <name type="scientific">Bradyrhizobium canariense</name>
    <dbReference type="NCBI Taxonomy" id="255045"/>
    <lineage>
        <taxon>Bacteria</taxon>
        <taxon>Pseudomonadati</taxon>
        <taxon>Pseudomonadota</taxon>
        <taxon>Alphaproteobacteria</taxon>
        <taxon>Hyphomicrobiales</taxon>
        <taxon>Nitrobacteraceae</taxon>
        <taxon>Bradyrhizobium</taxon>
    </lineage>
</organism>
<dbReference type="PANTHER" id="PTHR30055">
    <property type="entry name" value="HTH-TYPE TRANSCRIPTIONAL REGULATOR RUTR"/>
    <property type="match status" value="1"/>
</dbReference>
<dbReference type="OrthoDB" id="9808189at2"/>
<sequence length="214" mass="23611">MADRRSHSVSSRKQPQQARSNELVAAILDAAVQVLAKEGAQRFTTARVAERAGVSVGSLYQYFPNKASILFRLQSDEWRRTSELLRGILADRAKPPLVRLRALVHAFIRSECEEAAIRTALSDAAPLYRDAPEAHDAWAAGKGIVAAFMREALPRAPDATRALAGELIKTTLSEVGKQFSETPRNEAEIARHADAMADMFCAYIDELARLRDHS</sequence>
<dbReference type="InterPro" id="IPR009057">
    <property type="entry name" value="Homeodomain-like_sf"/>
</dbReference>
<gene>
    <name evidence="4" type="ORF">BSZ18_10020</name>
</gene>
<dbReference type="AlphaFoldDB" id="A0A1X3FC34"/>
<dbReference type="GO" id="GO:0000976">
    <property type="term" value="F:transcription cis-regulatory region binding"/>
    <property type="evidence" value="ECO:0007669"/>
    <property type="project" value="TreeGrafter"/>
</dbReference>
<name>A0A1X3FC34_9BRAD</name>
<evidence type="ECO:0000256" key="1">
    <source>
        <dbReference type="ARBA" id="ARBA00023125"/>
    </source>
</evidence>
<dbReference type="GO" id="GO:0003700">
    <property type="term" value="F:DNA-binding transcription factor activity"/>
    <property type="evidence" value="ECO:0007669"/>
    <property type="project" value="TreeGrafter"/>
</dbReference>
<feature type="DNA-binding region" description="H-T-H motif" evidence="2">
    <location>
        <begin position="44"/>
        <end position="63"/>
    </location>
</feature>
<proteinExistence type="predicted"/>
<dbReference type="EMBL" id="NAFI01000160">
    <property type="protein sequence ID" value="OSJ14217.1"/>
    <property type="molecule type" value="Genomic_DNA"/>
</dbReference>
<dbReference type="Pfam" id="PF17923">
    <property type="entry name" value="TetR_C_18"/>
    <property type="match status" value="1"/>
</dbReference>
<comment type="caution">
    <text evidence="4">The sequence shown here is derived from an EMBL/GenBank/DDBJ whole genome shotgun (WGS) entry which is preliminary data.</text>
</comment>
<evidence type="ECO:0000313" key="5">
    <source>
        <dbReference type="Proteomes" id="UP000193553"/>
    </source>
</evidence>
<dbReference type="PRINTS" id="PR00455">
    <property type="entry name" value="HTHTETR"/>
</dbReference>
<dbReference type="SUPFAM" id="SSF46689">
    <property type="entry name" value="Homeodomain-like"/>
    <property type="match status" value="1"/>
</dbReference>
<accession>A0A1X3FC34</accession>
<dbReference type="RefSeq" id="WP_085362183.1">
    <property type="nucleotide sequence ID" value="NZ_NAFD01000194.1"/>
</dbReference>
<evidence type="ECO:0000259" key="3">
    <source>
        <dbReference type="PROSITE" id="PS50977"/>
    </source>
</evidence>
<reference evidence="4 5" key="1">
    <citation type="submission" date="2017-03" db="EMBL/GenBank/DDBJ databases">
        <title>Whole genome sequences of fourteen strains of Bradyrhizobium canariense and one strain of Bradyrhizobium japonicum isolated from Lupinus (Papilionoideae: Genisteae) species in Algeria.</title>
        <authorList>
            <person name="Crovadore J."/>
            <person name="Chekireb D."/>
            <person name="Brachmann A."/>
            <person name="Chablais R."/>
            <person name="Cochard B."/>
            <person name="Lefort F."/>
        </authorList>
    </citation>
    <scope>NUCLEOTIDE SEQUENCE [LARGE SCALE GENOMIC DNA]</scope>
    <source>
        <strain evidence="4 5">UBMA195</strain>
    </source>
</reference>
<evidence type="ECO:0000313" key="4">
    <source>
        <dbReference type="EMBL" id="OSJ14217.1"/>
    </source>
</evidence>
<dbReference type="PROSITE" id="PS50977">
    <property type="entry name" value="HTH_TETR_2"/>
    <property type="match status" value="1"/>
</dbReference>
<dbReference type="Proteomes" id="UP000193553">
    <property type="component" value="Unassembled WGS sequence"/>
</dbReference>
<dbReference type="PANTHER" id="PTHR30055:SF201">
    <property type="entry name" value="TRANSCRIPTIONAL REGULATORY PROTEIN"/>
    <property type="match status" value="1"/>
</dbReference>
<feature type="domain" description="HTH tetR-type" evidence="3">
    <location>
        <begin position="21"/>
        <end position="81"/>
    </location>
</feature>
<keyword evidence="1 2" id="KW-0238">DNA-binding</keyword>
<dbReference type="InterPro" id="IPR040804">
    <property type="entry name" value="TetR_C_18"/>
</dbReference>
<dbReference type="Pfam" id="PF00440">
    <property type="entry name" value="TetR_N"/>
    <property type="match status" value="1"/>
</dbReference>
<evidence type="ECO:0000256" key="2">
    <source>
        <dbReference type="PROSITE-ProRule" id="PRU00335"/>
    </source>
</evidence>
<dbReference type="InterPro" id="IPR050109">
    <property type="entry name" value="HTH-type_TetR-like_transc_reg"/>
</dbReference>